<dbReference type="InParanoid" id="A0A165PRG6"/>
<evidence type="ECO:0000256" key="2">
    <source>
        <dbReference type="ARBA" id="ARBA00009265"/>
    </source>
</evidence>
<dbReference type="Proteomes" id="UP000077266">
    <property type="component" value="Unassembled WGS sequence"/>
</dbReference>
<dbReference type="OrthoDB" id="297219at2759"/>
<feature type="region of interest" description="Disordered" evidence="4">
    <location>
        <begin position="227"/>
        <end position="249"/>
    </location>
</feature>
<protein>
    <recommendedName>
        <fullName evidence="7">DUF1740-domain-containing protein</fullName>
    </recommendedName>
</protein>
<feature type="compositionally biased region" description="Basic and acidic residues" evidence="4">
    <location>
        <begin position="22"/>
        <end position="44"/>
    </location>
</feature>
<comment type="similarity">
    <text evidence="2">Belongs to the NRDE2 family.</text>
</comment>
<evidence type="ECO:0000313" key="5">
    <source>
        <dbReference type="EMBL" id="KZW02566.1"/>
    </source>
</evidence>
<sequence>MAAHSFSSFPDLDPGPSTRPSSRQDGERERGRAKHEQDKEEDRHARRKRSSHDHKPAKDYDNKRREKDRNKDRDRRRDRDKDRHRDKDSRQHKQEREREPPATVSALYISDRRGDPFNVTYGGIHAASVPRYYRARKTVLGMPYAFKITSDRGKGLEIGFLGKRRPHRYTDQHALASLSSSQVHRVIKPTGRPLPRESEEQGFIPLSKSRHKEPRASTFHELLMDAEKASSVSSESEESGDSSDDEDVETTLTADQEAIKALEATISADPASLSSWFSLLSLSLATIPHDSKNATKARAEITLSVFSRALKAHDSNGTSARFRVTYLRSGESVWSADQLYHEWEDALRVVANKSQIWLAWYTWRLRGRMRAGDISGLADDASRALRALAHSELARVGILWRSAVFLKEAGFHERATAVLQAQAELSFFCPHTILGAAFESQLPSLEEFWDSEVPRVGEANAKGWAASLPLPEEPPSLPYVASRVDTAVDSDPYMRWYSTERRLDSQLIIPARTSSDTDDPYATVLFSDLRSFLSPIRSKEGCIWLRYAWLSVLGLHIPGLSAAFDLALANNVAEDVAEPSDFWMLPLSDTLIQRLFPASMRGAEEWDAVAGVIVAKVTERKAVFGPVKEWALGTLRPLEGTGSRGEGRMWELHDVEGLDHSIIRNFFDQTRKVSHDEDWDVLSIAFEAALSPKRAVKLSKALLSQAPNSLCLWSAHARLERIRGRNDEARKVYQANLGRGAGQAGNASAAVRSGEAEMWWEWAEMEWLDGRADASLHVIHSACGVDFSGGVGVLRVKRALDHRVTTSSSSSSSGFGFAWSDLRAWICIRALFELLTTGSVMAALSISASAVGQQGRSDNEREALEISLLLLIYHHAHTLKVPSPPAVLREHVERVLARYPENTLVLGVFLEAERGQAIWGRVRQLYGESSKGARPKRLIRRAWDVWAAGRDRGNYDGERVRQILDAAGSQIGASPLLWRLFINLEIRLERASRARNLLLRAVGDCPWAKDLHMLAYGPLRRSFTSDELNRWTESMAERGLRIRLELDQYIQGWEGSQSDDDDSQGAADSDIEHNAHELRRMMPY</sequence>
<comment type="subcellular location">
    <subcellularLocation>
        <location evidence="1">Nucleus</location>
    </subcellularLocation>
</comment>
<reference evidence="5 6" key="1">
    <citation type="journal article" date="2016" name="Mol. Biol. Evol.">
        <title>Comparative Genomics of Early-Diverging Mushroom-Forming Fungi Provides Insights into the Origins of Lignocellulose Decay Capabilities.</title>
        <authorList>
            <person name="Nagy L.G."/>
            <person name="Riley R."/>
            <person name="Tritt A."/>
            <person name="Adam C."/>
            <person name="Daum C."/>
            <person name="Floudas D."/>
            <person name="Sun H."/>
            <person name="Yadav J.S."/>
            <person name="Pangilinan J."/>
            <person name="Larsson K.H."/>
            <person name="Matsuura K."/>
            <person name="Barry K."/>
            <person name="Labutti K."/>
            <person name="Kuo R."/>
            <person name="Ohm R.A."/>
            <person name="Bhattacharya S.S."/>
            <person name="Shirouzu T."/>
            <person name="Yoshinaga Y."/>
            <person name="Martin F.M."/>
            <person name="Grigoriev I.V."/>
            <person name="Hibbett D.S."/>
        </authorList>
    </citation>
    <scope>NUCLEOTIDE SEQUENCE [LARGE SCALE GENOMIC DNA]</scope>
    <source>
        <strain evidence="5 6">HHB12029</strain>
    </source>
</reference>
<dbReference type="STRING" id="1314781.A0A165PRG6"/>
<evidence type="ECO:0000256" key="3">
    <source>
        <dbReference type="ARBA" id="ARBA00023242"/>
    </source>
</evidence>
<dbReference type="PANTHER" id="PTHR13471">
    <property type="entry name" value="TETRATRICOPEPTIDE-LIKE HELICAL"/>
    <property type="match status" value="1"/>
</dbReference>
<name>A0A165PRG6_EXIGL</name>
<dbReference type="InterPro" id="IPR011990">
    <property type="entry name" value="TPR-like_helical_dom_sf"/>
</dbReference>
<feature type="region of interest" description="Disordered" evidence="4">
    <location>
        <begin position="1"/>
        <end position="110"/>
    </location>
</feature>
<dbReference type="Pfam" id="PF08424">
    <property type="entry name" value="NRDE-2"/>
    <property type="match status" value="1"/>
</dbReference>
<dbReference type="Gene3D" id="1.25.40.10">
    <property type="entry name" value="Tetratricopeptide repeat domain"/>
    <property type="match status" value="1"/>
</dbReference>
<feature type="compositionally biased region" description="Basic and acidic residues" evidence="4">
    <location>
        <begin position="53"/>
        <end position="100"/>
    </location>
</feature>
<evidence type="ECO:0000256" key="4">
    <source>
        <dbReference type="SAM" id="MobiDB-lite"/>
    </source>
</evidence>
<dbReference type="GO" id="GO:0031048">
    <property type="term" value="P:regulatory ncRNA-mediated heterochromatin formation"/>
    <property type="evidence" value="ECO:0007669"/>
    <property type="project" value="TreeGrafter"/>
</dbReference>
<dbReference type="PANTHER" id="PTHR13471:SF0">
    <property type="entry name" value="NUCLEAR EXOSOME REGULATOR NRDE2"/>
    <property type="match status" value="1"/>
</dbReference>
<feature type="compositionally biased region" description="Acidic residues" evidence="4">
    <location>
        <begin position="235"/>
        <end position="249"/>
    </location>
</feature>
<accession>A0A165PRG6</accession>
<evidence type="ECO:0000256" key="1">
    <source>
        <dbReference type="ARBA" id="ARBA00004123"/>
    </source>
</evidence>
<dbReference type="EMBL" id="KV425887">
    <property type="protein sequence ID" value="KZW02566.1"/>
    <property type="molecule type" value="Genomic_DNA"/>
</dbReference>
<keyword evidence="3" id="KW-0539">Nucleus</keyword>
<evidence type="ECO:0000313" key="6">
    <source>
        <dbReference type="Proteomes" id="UP000077266"/>
    </source>
</evidence>
<dbReference type="AlphaFoldDB" id="A0A165PRG6"/>
<dbReference type="GO" id="GO:0071013">
    <property type="term" value="C:catalytic step 2 spliceosome"/>
    <property type="evidence" value="ECO:0007669"/>
    <property type="project" value="TreeGrafter"/>
</dbReference>
<evidence type="ECO:0008006" key="7">
    <source>
        <dbReference type="Google" id="ProtNLM"/>
    </source>
</evidence>
<dbReference type="InterPro" id="IPR013633">
    <property type="entry name" value="NRDE-2"/>
</dbReference>
<gene>
    <name evidence="5" type="ORF">EXIGLDRAFT_601733</name>
</gene>
<proteinExistence type="inferred from homology"/>
<dbReference type="GO" id="GO:1902369">
    <property type="term" value="P:negative regulation of RNA catabolic process"/>
    <property type="evidence" value="ECO:0007669"/>
    <property type="project" value="TreeGrafter"/>
</dbReference>
<organism evidence="5 6">
    <name type="scientific">Exidia glandulosa HHB12029</name>
    <dbReference type="NCBI Taxonomy" id="1314781"/>
    <lineage>
        <taxon>Eukaryota</taxon>
        <taxon>Fungi</taxon>
        <taxon>Dikarya</taxon>
        <taxon>Basidiomycota</taxon>
        <taxon>Agaricomycotina</taxon>
        <taxon>Agaricomycetes</taxon>
        <taxon>Auriculariales</taxon>
        <taxon>Exidiaceae</taxon>
        <taxon>Exidia</taxon>
    </lineage>
</organism>
<keyword evidence="6" id="KW-1185">Reference proteome</keyword>
<feature type="region of interest" description="Disordered" evidence="4">
    <location>
        <begin position="190"/>
        <end position="212"/>
    </location>
</feature>